<dbReference type="PANTHER" id="PTHR23028:SF53">
    <property type="entry name" value="ACYL_TRANSF_3 DOMAIN-CONTAINING PROTEIN"/>
    <property type="match status" value="1"/>
</dbReference>
<reference evidence="4" key="1">
    <citation type="journal article" date="2019" name="Int. J. Syst. Evol. Microbiol.">
        <title>The Global Catalogue of Microorganisms (GCM) 10K type strain sequencing project: providing services to taxonomists for standard genome sequencing and annotation.</title>
        <authorList>
            <consortium name="The Broad Institute Genomics Platform"/>
            <consortium name="The Broad Institute Genome Sequencing Center for Infectious Disease"/>
            <person name="Wu L."/>
            <person name="Ma J."/>
        </authorList>
    </citation>
    <scope>NUCLEOTIDE SEQUENCE [LARGE SCALE GENOMIC DNA]</scope>
    <source>
        <strain evidence="4">LMG 29247</strain>
    </source>
</reference>
<feature type="domain" description="Acyltransferase 3" evidence="2">
    <location>
        <begin position="6"/>
        <end position="344"/>
    </location>
</feature>
<dbReference type="PANTHER" id="PTHR23028">
    <property type="entry name" value="ACETYLTRANSFERASE"/>
    <property type="match status" value="1"/>
</dbReference>
<comment type="caution">
    <text evidence="3">The sequence shown here is derived from an EMBL/GenBank/DDBJ whole genome shotgun (WGS) entry which is preliminary data.</text>
</comment>
<feature type="transmembrane region" description="Helical" evidence="1">
    <location>
        <begin position="154"/>
        <end position="171"/>
    </location>
</feature>
<feature type="transmembrane region" description="Helical" evidence="1">
    <location>
        <begin position="81"/>
        <end position="105"/>
    </location>
</feature>
<feature type="transmembrane region" description="Helical" evidence="1">
    <location>
        <begin position="217"/>
        <end position="239"/>
    </location>
</feature>
<accession>A0ABW4KNF3</accession>
<evidence type="ECO:0000313" key="3">
    <source>
        <dbReference type="EMBL" id="MFD1709279.1"/>
    </source>
</evidence>
<dbReference type="Proteomes" id="UP001597304">
    <property type="component" value="Unassembled WGS sequence"/>
</dbReference>
<dbReference type="EMBL" id="JBHUEJ010000003">
    <property type="protein sequence ID" value="MFD1709279.1"/>
    <property type="molecule type" value="Genomic_DNA"/>
</dbReference>
<keyword evidence="1" id="KW-0472">Membrane</keyword>
<evidence type="ECO:0000256" key="1">
    <source>
        <dbReference type="SAM" id="Phobius"/>
    </source>
</evidence>
<keyword evidence="1" id="KW-0812">Transmembrane</keyword>
<proteinExistence type="predicted"/>
<evidence type="ECO:0000313" key="4">
    <source>
        <dbReference type="Proteomes" id="UP001597304"/>
    </source>
</evidence>
<sequence length="374" mass="41444">MVRLTGLDTLRAIAIVHVVLAHGAMAFMPDLPGISGHVVWLLIATNFGVPLFFVLSGFLITRQLASGIPVTTFYRHRLAKIYPMFVLAVIVFGWLNGVTDARVWLLHLTALHNGSASISSGMSGHLWSLAVEIQFYALAPMLFWAAYRWLRPRSIAALAVVVWIGHAAYLLGAPPTQEARLAALLNVYQFTSFNIVALLMGAMLYRAQAEGQAWRGALPLGLVAALAMPLICMLVIPSLRADQADLTQTASVLALLTLITLPPVASVCLAYLTLRRNWFSGPRWRPVAAFIAAISYQWYLWHPLVLLGTHRLATRSPEVGAWMQSRPWLTLLGYVVSSALLGWLSFRWLERPLHRWLLSRPKRDKGLTKQPTSG</sequence>
<keyword evidence="4" id="KW-1185">Reference proteome</keyword>
<organism evidence="3 4">
    <name type="scientific">Ottowia flava</name>
    <dbReference type="NCBI Taxonomy" id="2675430"/>
    <lineage>
        <taxon>Bacteria</taxon>
        <taxon>Pseudomonadati</taxon>
        <taxon>Pseudomonadota</taxon>
        <taxon>Betaproteobacteria</taxon>
        <taxon>Burkholderiales</taxon>
        <taxon>Comamonadaceae</taxon>
        <taxon>Ottowia</taxon>
    </lineage>
</organism>
<dbReference type="GO" id="GO:0016746">
    <property type="term" value="F:acyltransferase activity"/>
    <property type="evidence" value="ECO:0007669"/>
    <property type="project" value="UniProtKB-KW"/>
</dbReference>
<feature type="transmembrane region" description="Helical" evidence="1">
    <location>
        <begin position="125"/>
        <end position="147"/>
    </location>
</feature>
<dbReference type="RefSeq" id="WP_222707586.1">
    <property type="nucleotide sequence ID" value="NZ_JBHUEJ010000003.1"/>
</dbReference>
<feature type="transmembrane region" description="Helical" evidence="1">
    <location>
        <begin position="12"/>
        <end position="31"/>
    </location>
</feature>
<dbReference type="EC" id="2.3.-.-" evidence="3"/>
<protein>
    <submittedName>
        <fullName evidence="3">Acyltransferase family protein</fullName>
        <ecNumber evidence="3">2.3.-.-</ecNumber>
    </submittedName>
</protein>
<dbReference type="InterPro" id="IPR002656">
    <property type="entry name" value="Acyl_transf_3_dom"/>
</dbReference>
<feature type="transmembrane region" description="Helical" evidence="1">
    <location>
        <begin position="286"/>
        <end position="308"/>
    </location>
</feature>
<keyword evidence="3" id="KW-0012">Acyltransferase</keyword>
<feature type="transmembrane region" description="Helical" evidence="1">
    <location>
        <begin position="328"/>
        <end position="349"/>
    </location>
</feature>
<dbReference type="InterPro" id="IPR050879">
    <property type="entry name" value="Acyltransferase_3"/>
</dbReference>
<feature type="transmembrane region" description="Helical" evidence="1">
    <location>
        <begin position="183"/>
        <end position="205"/>
    </location>
</feature>
<evidence type="ECO:0000259" key="2">
    <source>
        <dbReference type="Pfam" id="PF01757"/>
    </source>
</evidence>
<feature type="transmembrane region" description="Helical" evidence="1">
    <location>
        <begin position="251"/>
        <end position="274"/>
    </location>
</feature>
<name>A0ABW4KNF3_9BURK</name>
<keyword evidence="1" id="KW-1133">Transmembrane helix</keyword>
<gene>
    <name evidence="3" type="ORF">ACFSF0_01530</name>
</gene>
<keyword evidence="3" id="KW-0808">Transferase</keyword>
<dbReference type="Pfam" id="PF01757">
    <property type="entry name" value="Acyl_transf_3"/>
    <property type="match status" value="1"/>
</dbReference>
<feature type="transmembrane region" description="Helical" evidence="1">
    <location>
        <begin position="37"/>
        <end position="60"/>
    </location>
</feature>